<dbReference type="STRING" id="400682.A0A1X7V9C3"/>
<organism evidence="3">
    <name type="scientific">Amphimedon queenslandica</name>
    <name type="common">Sponge</name>
    <dbReference type="NCBI Taxonomy" id="400682"/>
    <lineage>
        <taxon>Eukaryota</taxon>
        <taxon>Metazoa</taxon>
        <taxon>Porifera</taxon>
        <taxon>Demospongiae</taxon>
        <taxon>Heteroscleromorpha</taxon>
        <taxon>Haplosclerida</taxon>
        <taxon>Niphatidae</taxon>
        <taxon>Amphimedon</taxon>
    </lineage>
</organism>
<dbReference type="InterPro" id="IPR041588">
    <property type="entry name" value="Integrase_H2C2"/>
</dbReference>
<feature type="coiled-coil region" evidence="1">
    <location>
        <begin position="1"/>
        <end position="31"/>
    </location>
</feature>
<evidence type="ECO:0000256" key="1">
    <source>
        <dbReference type="SAM" id="Coils"/>
    </source>
</evidence>
<accession>A0A1X7V9C3</accession>
<dbReference type="EnsemblMetazoa" id="Aqu2.1.36905_001">
    <property type="protein sequence ID" value="Aqu2.1.36905_001"/>
    <property type="gene ID" value="Aqu2.1.36905"/>
</dbReference>
<dbReference type="PANTHER" id="PTHR37984:SF15">
    <property type="entry name" value="INTEGRASE CATALYTIC DOMAIN-CONTAINING PROTEIN"/>
    <property type="match status" value="1"/>
</dbReference>
<dbReference type="InParanoid" id="A0A1X7V9C3"/>
<reference evidence="3" key="1">
    <citation type="submission" date="2017-05" db="UniProtKB">
        <authorList>
            <consortium name="EnsemblMetazoa"/>
        </authorList>
    </citation>
    <scope>IDENTIFICATION</scope>
</reference>
<dbReference type="Gene3D" id="1.10.340.70">
    <property type="match status" value="1"/>
</dbReference>
<sequence>MPSGQEELEKLQSENETLEKIRKLAEGTEDDQQGARFEKQKGLLYRVTRRREGIERKQLVLPRECRKEVLRIAHTIPMGGHLGQIKTMARISKRFFWPGMIQIKNYCRTCPECQRTAGRRYVPRAQLVNLPIIETPFKRIAMDIVGPLDKSNKGNKYILVFL</sequence>
<dbReference type="InterPro" id="IPR050951">
    <property type="entry name" value="Retrovirus_Pol_polyprotein"/>
</dbReference>
<protein>
    <recommendedName>
        <fullName evidence="2">Integrase zinc-binding domain-containing protein</fullName>
    </recommendedName>
</protein>
<dbReference type="OMA" id="YVISIAH"/>
<dbReference type="AlphaFoldDB" id="A0A1X7V9C3"/>
<dbReference type="FunFam" id="1.10.340.70:FF:000001">
    <property type="entry name" value="Retrovirus-related Pol polyprotein from transposon gypsy-like Protein"/>
    <property type="match status" value="1"/>
</dbReference>
<dbReference type="eggNOG" id="KOG0017">
    <property type="taxonomic scope" value="Eukaryota"/>
</dbReference>
<proteinExistence type="predicted"/>
<dbReference type="PANTHER" id="PTHR37984">
    <property type="entry name" value="PROTEIN CBG26694"/>
    <property type="match status" value="1"/>
</dbReference>
<dbReference type="OrthoDB" id="775972at2759"/>
<name>A0A1X7V9C3_AMPQE</name>
<evidence type="ECO:0000259" key="2">
    <source>
        <dbReference type="Pfam" id="PF17921"/>
    </source>
</evidence>
<evidence type="ECO:0000313" key="3">
    <source>
        <dbReference type="EnsemblMetazoa" id="Aqu2.1.36905_001"/>
    </source>
</evidence>
<feature type="domain" description="Integrase zinc-binding" evidence="2">
    <location>
        <begin position="62"/>
        <end position="116"/>
    </location>
</feature>
<keyword evidence="1" id="KW-0175">Coiled coil</keyword>
<dbReference type="Pfam" id="PF17921">
    <property type="entry name" value="Integrase_H2C2"/>
    <property type="match status" value="1"/>
</dbReference>